<accession>A0A7S8IUC4</accession>
<feature type="transmembrane region" description="Helical" evidence="1">
    <location>
        <begin position="51"/>
        <end position="71"/>
    </location>
</feature>
<proteinExistence type="predicted"/>
<keyword evidence="1" id="KW-0472">Membrane</keyword>
<dbReference type="InterPro" id="IPR035919">
    <property type="entry name" value="EAL_sf"/>
</dbReference>
<evidence type="ECO:0000313" key="5">
    <source>
        <dbReference type="Proteomes" id="UP000594459"/>
    </source>
</evidence>
<dbReference type="Pfam" id="PF00990">
    <property type="entry name" value="GGDEF"/>
    <property type="match status" value="1"/>
</dbReference>
<dbReference type="SUPFAM" id="SSF141868">
    <property type="entry name" value="EAL domain-like"/>
    <property type="match status" value="1"/>
</dbReference>
<dbReference type="Gene3D" id="3.30.450.20">
    <property type="entry name" value="PAS domain"/>
    <property type="match status" value="1"/>
</dbReference>
<sequence>MNGTATQTEAMRLKVLSRRLTAASAGAPGAVASSLASAAVLLGVFHGSFRNVALVIWATTLILAVLLRLGISMTSDLTSADEAYLSRRLRLTAMAMSAVSLAWGIGLPVFAASGQGGPVAALACVGTAMFVGVLLMHRAIPVAAYVHIAALGAGLAGTAYMVAGLAAWPLLALLVVYAFTLWQAIQRIESQFIASIGAEIEYAATADTVSMLLHEYEEQSSDWLWTTGPRGNMRDVSARFAAAAGSDIDRMEGKSLLSLFQKGEERDRLARHLIEQSPFRDLLVKLRIDGETRFWRLSARARPDGRMGGVARDVTNDRMIEERVAFMAHYDNLTGLANRYLFNERLRVMLGASEGRGANVALFYLDLDDFKSINDTRGHLVGDRLLREVGTRLEQEVRADDLVARLGGDEFAVLIETRAGMGMLIERAHRFLSVVREAYEIEGHHYRVSTSIGVARCFDGDCDAEELMRRADLALFAAKKKGRDTLAIFEPALDREARDRRELETDLREAIARGQLRIHYQPTIDLDTGATTGYEALLRWHHPRRGVIGPAEFLDIAENSGLIIPVGEWVIRQTLAETAAWQGDFRIAINLSPTQVRSPHLAALVAQAIHTSGIAAERIEFEITEHVLMQQGEAATTTLNKLRGLGARIALDDFGVGYSSLGYLQQFRFDRIKIDRNFVQRLEDDADSQAIVSSITRMAEAMGIATTAEGIENRRQLDLLRKLGCNEAQGFLICKPAPGETFATAEAAEAALADTGSVVLEYRKARRNANQRRGGQVA</sequence>
<dbReference type="InterPro" id="IPR052155">
    <property type="entry name" value="Biofilm_reg_signaling"/>
</dbReference>
<dbReference type="Proteomes" id="UP000594459">
    <property type="component" value="Chromosome"/>
</dbReference>
<dbReference type="AlphaFoldDB" id="A0A7S8IUC4"/>
<name>A0A7S8IUC4_9SPHN</name>
<evidence type="ECO:0000313" key="4">
    <source>
        <dbReference type="EMBL" id="QPC98447.1"/>
    </source>
</evidence>
<keyword evidence="1" id="KW-0812">Transmembrane</keyword>
<evidence type="ECO:0000259" key="2">
    <source>
        <dbReference type="PROSITE" id="PS50883"/>
    </source>
</evidence>
<feature type="domain" description="EAL" evidence="2">
    <location>
        <begin position="500"/>
        <end position="750"/>
    </location>
</feature>
<organism evidence="4 5">
    <name type="scientific">Qipengyuania soli</name>
    <dbReference type="NCBI Taxonomy" id="2782568"/>
    <lineage>
        <taxon>Bacteria</taxon>
        <taxon>Pseudomonadati</taxon>
        <taxon>Pseudomonadota</taxon>
        <taxon>Alphaproteobacteria</taxon>
        <taxon>Sphingomonadales</taxon>
        <taxon>Erythrobacteraceae</taxon>
        <taxon>Qipengyuania</taxon>
    </lineage>
</organism>
<feature type="transmembrane region" description="Helical" evidence="1">
    <location>
        <begin position="91"/>
        <end position="111"/>
    </location>
</feature>
<feature type="transmembrane region" description="Helical" evidence="1">
    <location>
        <begin position="117"/>
        <end position="135"/>
    </location>
</feature>
<dbReference type="EMBL" id="CP064654">
    <property type="protein sequence ID" value="QPC98447.1"/>
    <property type="molecule type" value="Genomic_DNA"/>
</dbReference>
<dbReference type="InterPro" id="IPR013656">
    <property type="entry name" value="PAS_4"/>
</dbReference>
<dbReference type="Gene3D" id="3.30.70.270">
    <property type="match status" value="1"/>
</dbReference>
<feature type="domain" description="GGDEF" evidence="3">
    <location>
        <begin position="358"/>
        <end position="491"/>
    </location>
</feature>
<gene>
    <name evidence="4" type="ORF">IRL76_11420</name>
</gene>
<dbReference type="CDD" id="cd01949">
    <property type="entry name" value="GGDEF"/>
    <property type="match status" value="1"/>
</dbReference>
<dbReference type="Pfam" id="PF00563">
    <property type="entry name" value="EAL"/>
    <property type="match status" value="1"/>
</dbReference>
<dbReference type="InterPro" id="IPR000160">
    <property type="entry name" value="GGDEF_dom"/>
</dbReference>
<reference evidence="4 5" key="1">
    <citation type="submission" date="2020-11" db="EMBL/GenBank/DDBJ databases">
        <title>The genome sequence of Erythrobacter sp. 6D36.</title>
        <authorList>
            <person name="Liu Y."/>
        </authorList>
    </citation>
    <scope>NUCLEOTIDE SEQUENCE [LARGE SCALE GENOMIC DNA]</scope>
    <source>
        <strain evidence="4 5">6D36</strain>
    </source>
</reference>
<keyword evidence="5" id="KW-1185">Reference proteome</keyword>
<dbReference type="InterPro" id="IPR001633">
    <property type="entry name" value="EAL_dom"/>
</dbReference>
<dbReference type="InterPro" id="IPR043128">
    <property type="entry name" value="Rev_trsase/Diguanyl_cyclase"/>
</dbReference>
<dbReference type="NCBIfam" id="TIGR00254">
    <property type="entry name" value="GGDEF"/>
    <property type="match status" value="1"/>
</dbReference>
<dbReference type="InterPro" id="IPR029787">
    <property type="entry name" value="Nucleotide_cyclase"/>
</dbReference>
<dbReference type="PANTHER" id="PTHR44757">
    <property type="entry name" value="DIGUANYLATE CYCLASE DGCP"/>
    <property type="match status" value="1"/>
</dbReference>
<dbReference type="PROSITE" id="PS50887">
    <property type="entry name" value="GGDEF"/>
    <property type="match status" value="1"/>
</dbReference>
<dbReference type="NCBIfam" id="TIGR00229">
    <property type="entry name" value="sensory_box"/>
    <property type="match status" value="1"/>
</dbReference>
<evidence type="ECO:0000256" key="1">
    <source>
        <dbReference type="SAM" id="Phobius"/>
    </source>
</evidence>
<dbReference type="Gene3D" id="3.20.20.450">
    <property type="entry name" value="EAL domain"/>
    <property type="match status" value="1"/>
</dbReference>
<dbReference type="SMART" id="SM00267">
    <property type="entry name" value="GGDEF"/>
    <property type="match status" value="1"/>
</dbReference>
<dbReference type="CDD" id="cd01948">
    <property type="entry name" value="EAL"/>
    <property type="match status" value="1"/>
</dbReference>
<feature type="transmembrane region" description="Helical" evidence="1">
    <location>
        <begin position="142"/>
        <end position="160"/>
    </location>
</feature>
<keyword evidence="1" id="KW-1133">Transmembrane helix</keyword>
<dbReference type="InterPro" id="IPR035965">
    <property type="entry name" value="PAS-like_dom_sf"/>
</dbReference>
<dbReference type="InterPro" id="IPR000014">
    <property type="entry name" value="PAS"/>
</dbReference>
<dbReference type="RefSeq" id="WP_200981455.1">
    <property type="nucleotide sequence ID" value="NZ_CP064654.1"/>
</dbReference>
<dbReference type="SUPFAM" id="SSF55073">
    <property type="entry name" value="Nucleotide cyclase"/>
    <property type="match status" value="1"/>
</dbReference>
<dbReference type="PANTHER" id="PTHR44757:SF2">
    <property type="entry name" value="BIOFILM ARCHITECTURE MAINTENANCE PROTEIN MBAA"/>
    <property type="match status" value="1"/>
</dbReference>
<dbReference type="Pfam" id="PF08448">
    <property type="entry name" value="PAS_4"/>
    <property type="match status" value="1"/>
</dbReference>
<evidence type="ECO:0000259" key="3">
    <source>
        <dbReference type="PROSITE" id="PS50887"/>
    </source>
</evidence>
<dbReference type="KEGG" id="qso:IRL76_11420"/>
<dbReference type="PROSITE" id="PS50883">
    <property type="entry name" value="EAL"/>
    <property type="match status" value="1"/>
</dbReference>
<feature type="transmembrane region" description="Helical" evidence="1">
    <location>
        <begin position="20"/>
        <end position="45"/>
    </location>
</feature>
<protein>
    <submittedName>
        <fullName evidence="4">EAL domain-containing protein</fullName>
    </submittedName>
</protein>
<dbReference type="SUPFAM" id="SSF55785">
    <property type="entry name" value="PYP-like sensor domain (PAS domain)"/>
    <property type="match status" value="1"/>
</dbReference>
<dbReference type="SMART" id="SM00052">
    <property type="entry name" value="EAL"/>
    <property type="match status" value="1"/>
</dbReference>